<dbReference type="Proteomes" id="UP000515129">
    <property type="component" value="Unplaced"/>
</dbReference>
<sequence>MAHQKVRWTSEMEDQLVDLWQHRECLYNVSCKDYHNRNDKERNWAEIAAALEIPVEEVKTRATTLRTQFSKLLKTKPSGTFEKPLTSKQRWLMKRLMFLRRHVTQRATESSLPQSIKDGLAAEMDPLNDPDDDDVSLMSDETSAEEPSVLQNDDNLSPPVPCTPTAKRLKKSKSADAIEMEKLKILQQMSTAFKAGRSKPTADSDGNFGAQVAEELRSIKNTLVKTRVKRKIMNDLYEAQENDAQASKLAPSFYPVPPSVHMPNTQPTLLHTYTTPQEPPHHMALPIGTQLLPNQYQLQNNETHSYRRMLEDE</sequence>
<evidence type="ECO:0000313" key="4">
    <source>
        <dbReference type="RefSeq" id="XP_026113217.1"/>
    </source>
</evidence>
<organism evidence="3 4">
    <name type="scientific">Carassius auratus</name>
    <name type="common">Goldfish</name>
    <dbReference type="NCBI Taxonomy" id="7957"/>
    <lineage>
        <taxon>Eukaryota</taxon>
        <taxon>Metazoa</taxon>
        <taxon>Chordata</taxon>
        <taxon>Craniata</taxon>
        <taxon>Vertebrata</taxon>
        <taxon>Euteleostomi</taxon>
        <taxon>Actinopterygii</taxon>
        <taxon>Neopterygii</taxon>
        <taxon>Teleostei</taxon>
        <taxon>Ostariophysi</taxon>
        <taxon>Cypriniformes</taxon>
        <taxon>Cyprinidae</taxon>
        <taxon>Cyprininae</taxon>
        <taxon>Carassius</taxon>
    </lineage>
</organism>
<dbReference type="AlphaFoldDB" id="A0A6P6NWS8"/>
<dbReference type="OrthoDB" id="8881252at2759"/>
<gene>
    <name evidence="4" type="primary">LOC113091805</name>
</gene>
<dbReference type="PANTHER" id="PTHR12243:SF69">
    <property type="entry name" value="SI:CH73-59F11.3"/>
    <property type="match status" value="1"/>
</dbReference>
<evidence type="ECO:0000256" key="1">
    <source>
        <dbReference type="SAM" id="MobiDB-lite"/>
    </source>
</evidence>
<feature type="domain" description="MADF" evidence="2">
    <location>
        <begin position="15"/>
        <end position="104"/>
    </location>
</feature>
<dbReference type="KEGG" id="caua:113091805"/>
<accession>A0A6P6NWS8</accession>
<protein>
    <submittedName>
        <fullName evidence="4">Uncharacterized protein LOC113091805</fullName>
    </submittedName>
</protein>
<dbReference type="GO" id="GO:0006357">
    <property type="term" value="P:regulation of transcription by RNA polymerase II"/>
    <property type="evidence" value="ECO:0007669"/>
    <property type="project" value="TreeGrafter"/>
</dbReference>
<evidence type="ECO:0000313" key="3">
    <source>
        <dbReference type="Proteomes" id="UP000515129"/>
    </source>
</evidence>
<feature type="compositionally biased region" description="Acidic residues" evidence="1">
    <location>
        <begin position="126"/>
        <end position="135"/>
    </location>
</feature>
<dbReference type="InterPro" id="IPR006578">
    <property type="entry name" value="MADF-dom"/>
</dbReference>
<dbReference type="PROSITE" id="PS51029">
    <property type="entry name" value="MADF"/>
    <property type="match status" value="1"/>
</dbReference>
<name>A0A6P6NWS8_CARAU</name>
<proteinExistence type="predicted"/>
<keyword evidence="3" id="KW-1185">Reference proteome</keyword>
<dbReference type="InterPro" id="IPR039353">
    <property type="entry name" value="TF_Adf1"/>
</dbReference>
<dbReference type="Pfam" id="PF10545">
    <property type="entry name" value="MADF_DNA_bdg"/>
    <property type="match status" value="1"/>
</dbReference>
<dbReference type="RefSeq" id="XP_026113217.1">
    <property type="nucleotide sequence ID" value="XM_026257432.1"/>
</dbReference>
<dbReference type="GO" id="GO:0005667">
    <property type="term" value="C:transcription regulator complex"/>
    <property type="evidence" value="ECO:0007669"/>
    <property type="project" value="TreeGrafter"/>
</dbReference>
<dbReference type="PANTHER" id="PTHR12243">
    <property type="entry name" value="MADF DOMAIN TRANSCRIPTION FACTOR"/>
    <property type="match status" value="1"/>
</dbReference>
<dbReference type="GeneID" id="113091805"/>
<dbReference type="GO" id="GO:0005634">
    <property type="term" value="C:nucleus"/>
    <property type="evidence" value="ECO:0007669"/>
    <property type="project" value="TreeGrafter"/>
</dbReference>
<feature type="region of interest" description="Disordered" evidence="1">
    <location>
        <begin position="122"/>
        <end position="162"/>
    </location>
</feature>
<dbReference type="SMART" id="SM00595">
    <property type="entry name" value="MADF"/>
    <property type="match status" value="1"/>
</dbReference>
<reference evidence="4" key="1">
    <citation type="submission" date="2025-08" db="UniProtKB">
        <authorList>
            <consortium name="RefSeq"/>
        </authorList>
    </citation>
    <scope>IDENTIFICATION</scope>
    <source>
        <strain evidence="4">Wakin</strain>
        <tissue evidence="4">Muscle</tissue>
    </source>
</reference>
<evidence type="ECO:0000259" key="2">
    <source>
        <dbReference type="PROSITE" id="PS51029"/>
    </source>
</evidence>